<dbReference type="EMBL" id="KB742802">
    <property type="protein sequence ID" value="EOB04261.1"/>
    <property type="molecule type" value="Genomic_DNA"/>
</dbReference>
<reference evidence="3" key="1">
    <citation type="journal article" date="2013" name="Nat. Genet.">
        <title>The duck genome and transcriptome provide insight into an avian influenza virus reservoir species.</title>
        <authorList>
            <person name="Huang Y."/>
            <person name="Li Y."/>
            <person name="Burt D.W."/>
            <person name="Chen H."/>
            <person name="Zhang Y."/>
            <person name="Qian W."/>
            <person name="Kim H."/>
            <person name="Gan S."/>
            <person name="Zhao Y."/>
            <person name="Li J."/>
            <person name="Yi K."/>
            <person name="Feng H."/>
            <person name="Zhu P."/>
            <person name="Li B."/>
            <person name="Liu Q."/>
            <person name="Fairley S."/>
            <person name="Magor K.E."/>
            <person name="Du Z."/>
            <person name="Hu X."/>
            <person name="Goodman L."/>
            <person name="Tafer H."/>
            <person name="Vignal A."/>
            <person name="Lee T."/>
            <person name="Kim K.W."/>
            <person name="Sheng Z."/>
            <person name="An Y."/>
            <person name="Searle S."/>
            <person name="Herrero J."/>
            <person name="Groenen M.A."/>
            <person name="Crooijmans R.P."/>
            <person name="Faraut T."/>
            <person name="Cai Q."/>
            <person name="Webster R.G."/>
            <person name="Aldridge J.R."/>
            <person name="Warren W.C."/>
            <person name="Bartschat S."/>
            <person name="Kehr S."/>
            <person name="Marz M."/>
            <person name="Stadler P.F."/>
            <person name="Smith J."/>
            <person name="Kraus R.H."/>
            <person name="Zhao Y."/>
            <person name="Ren L."/>
            <person name="Fei J."/>
            <person name="Morisson M."/>
            <person name="Kaiser P."/>
            <person name="Griffin D.K."/>
            <person name="Rao M."/>
            <person name="Pitel F."/>
            <person name="Wang J."/>
            <person name="Li N."/>
        </authorList>
    </citation>
    <scope>NUCLEOTIDE SEQUENCE [LARGE SCALE GENOMIC DNA]</scope>
</reference>
<gene>
    <name evidence="2" type="ORF">Anapl_06276</name>
</gene>
<protein>
    <submittedName>
        <fullName evidence="2">Uncharacterized protein</fullName>
    </submittedName>
</protein>
<feature type="region of interest" description="Disordered" evidence="1">
    <location>
        <begin position="46"/>
        <end position="67"/>
    </location>
</feature>
<sequence length="107" mass="11585">MAPAQAAPALSHLPPADPTPPPQPRYHSLEGQMVNTMKEHGITLATNESISRRTTHTHAEPQKAGTETIPAAALNASIQSMKPSKEVTLQHYATLRQPPCCQLQVNF</sequence>
<evidence type="ECO:0000313" key="3">
    <source>
        <dbReference type="Proteomes" id="UP000296049"/>
    </source>
</evidence>
<accession>R0K2K1</accession>
<keyword evidence="3" id="KW-1185">Reference proteome</keyword>
<name>R0K2K1_ANAPL</name>
<feature type="region of interest" description="Disordered" evidence="1">
    <location>
        <begin position="1"/>
        <end position="28"/>
    </location>
</feature>
<organism evidence="2 3">
    <name type="scientific">Anas platyrhynchos</name>
    <name type="common">Mallard</name>
    <name type="synonym">Anas boschas</name>
    <dbReference type="NCBI Taxonomy" id="8839"/>
    <lineage>
        <taxon>Eukaryota</taxon>
        <taxon>Metazoa</taxon>
        <taxon>Chordata</taxon>
        <taxon>Craniata</taxon>
        <taxon>Vertebrata</taxon>
        <taxon>Euteleostomi</taxon>
        <taxon>Archelosauria</taxon>
        <taxon>Archosauria</taxon>
        <taxon>Dinosauria</taxon>
        <taxon>Saurischia</taxon>
        <taxon>Theropoda</taxon>
        <taxon>Coelurosauria</taxon>
        <taxon>Aves</taxon>
        <taxon>Neognathae</taxon>
        <taxon>Galloanserae</taxon>
        <taxon>Anseriformes</taxon>
        <taxon>Anatidae</taxon>
        <taxon>Anatinae</taxon>
        <taxon>Anas</taxon>
    </lineage>
</organism>
<evidence type="ECO:0000313" key="2">
    <source>
        <dbReference type="EMBL" id="EOB04261.1"/>
    </source>
</evidence>
<dbReference type="Proteomes" id="UP000296049">
    <property type="component" value="Unassembled WGS sequence"/>
</dbReference>
<dbReference type="AlphaFoldDB" id="R0K2K1"/>
<proteinExistence type="predicted"/>
<evidence type="ECO:0000256" key="1">
    <source>
        <dbReference type="SAM" id="MobiDB-lite"/>
    </source>
</evidence>
<feature type="compositionally biased region" description="Pro residues" evidence="1">
    <location>
        <begin position="15"/>
        <end position="24"/>
    </location>
</feature>